<sequence length="350" mass="38154">MNAPLNIGFVGLGWGAHIAGTLASGPASRLFTVAAVCDTDARRRAEFSARHRVKAYTGLDDLLADRDVPVIGLFSGPAGRAELLRRIIRAGKDVMTTKPFELDPAAARSVLEEARALGRVIHVNSPPPEPPRYIAQILQWRREHDLGRPVGCHGENLTTYHEKADGRWLDDPALCPAAPVFRIGIYTLNDLLRLFGPVSAVNVMTSRIRTGRPTPDNAQLGLFFASGAIGSVHASFCVDDGQHYANALTLHYERGTITRNILPAGYGKAEQRTHLRLVRSTVTKDGPEVVVENWESGEPSGSYEWQAFHDAVTGRRKIEMPVDEIVNATAVVAAMARAERSGATERVFLP</sequence>
<organism evidence="3 4">
    <name type="scientific">Termitidicoccus mucosus</name>
    <dbReference type="NCBI Taxonomy" id="1184151"/>
    <lineage>
        <taxon>Bacteria</taxon>
        <taxon>Pseudomonadati</taxon>
        <taxon>Verrucomicrobiota</taxon>
        <taxon>Opitutia</taxon>
        <taxon>Opitutales</taxon>
        <taxon>Opitutaceae</taxon>
        <taxon>Termitidicoccus</taxon>
    </lineage>
</organism>
<dbReference type="RefSeq" id="WP_068771747.1">
    <property type="nucleotide sequence ID" value="NZ_CP109796.1"/>
</dbReference>
<gene>
    <name evidence="3" type="ORF">AW736_18235</name>
</gene>
<dbReference type="STRING" id="1184151.AW736_18235"/>
<comment type="caution">
    <text evidence="3">The sequence shown here is derived from an EMBL/GenBank/DDBJ whole genome shotgun (WGS) entry which is preliminary data.</text>
</comment>
<evidence type="ECO:0000259" key="2">
    <source>
        <dbReference type="Pfam" id="PF22725"/>
    </source>
</evidence>
<dbReference type="SUPFAM" id="SSF51735">
    <property type="entry name" value="NAD(P)-binding Rossmann-fold domains"/>
    <property type="match status" value="1"/>
</dbReference>
<accession>A0A178IEN2</accession>
<dbReference type="PANTHER" id="PTHR43708:SF8">
    <property type="entry name" value="OXIDOREDUCTASE"/>
    <property type="match status" value="1"/>
</dbReference>
<dbReference type="PANTHER" id="PTHR43708">
    <property type="entry name" value="CONSERVED EXPRESSED OXIDOREDUCTASE (EUROFUNG)"/>
    <property type="match status" value="1"/>
</dbReference>
<evidence type="ECO:0000313" key="4">
    <source>
        <dbReference type="Proteomes" id="UP000078486"/>
    </source>
</evidence>
<dbReference type="OrthoDB" id="2530554at2"/>
<evidence type="ECO:0000313" key="3">
    <source>
        <dbReference type="EMBL" id="OAM88198.1"/>
    </source>
</evidence>
<name>A0A178IEN2_9BACT</name>
<feature type="domain" description="GFO/IDH/MocA-like oxidoreductase" evidence="2">
    <location>
        <begin position="136"/>
        <end position="257"/>
    </location>
</feature>
<dbReference type="InterPro" id="IPR000683">
    <property type="entry name" value="Gfo/Idh/MocA-like_OxRdtase_N"/>
</dbReference>
<evidence type="ECO:0000259" key="1">
    <source>
        <dbReference type="Pfam" id="PF01408"/>
    </source>
</evidence>
<dbReference type="Pfam" id="PF01408">
    <property type="entry name" value="GFO_IDH_MocA"/>
    <property type="match status" value="1"/>
</dbReference>
<dbReference type="InterPro" id="IPR055170">
    <property type="entry name" value="GFO_IDH_MocA-like_dom"/>
</dbReference>
<dbReference type="GO" id="GO:0000166">
    <property type="term" value="F:nucleotide binding"/>
    <property type="evidence" value="ECO:0007669"/>
    <property type="project" value="InterPro"/>
</dbReference>
<dbReference type="EMBL" id="LRRQ01000142">
    <property type="protein sequence ID" value="OAM88198.1"/>
    <property type="molecule type" value="Genomic_DNA"/>
</dbReference>
<protein>
    <submittedName>
        <fullName evidence="3">Uncharacterized protein</fullName>
    </submittedName>
</protein>
<dbReference type="SUPFAM" id="SSF55347">
    <property type="entry name" value="Glyceraldehyde-3-phosphate dehydrogenase-like, C-terminal domain"/>
    <property type="match status" value="1"/>
</dbReference>
<dbReference type="Proteomes" id="UP000078486">
    <property type="component" value="Unassembled WGS sequence"/>
</dbReference>
<dbReference type="InterPro" id="IPR036291">
    <property type="entry name" value="NAD(P)-bd_dom_sf"/>
</dbReference>
<dbReference type="AlphaFoldDB" id="A0A178IEN2"/>
<feature type="domain" description="Gfo/Idh/MocA-like oxidoreductase N-terminal" evidence="1">
    <location>
        <begin position="5"/>
        <end position="124"/>
    </location>
</feature>
<dbReference type="Gene3D" id="3.30.360.10">
    <property type="entry name" value="Dihydrodipicolinate Reductase, domain 2"/>
    <property type="match status" value="1"/>
</dbReference>
<dbReference type="InterPro" id="IPR051317">
    <property type="entry name" value="Gfo/Idh/MocA_oxidoreduct"/>
</dbReference>
<reference evidence="3 4" key="1">
    <citation type="submission" date="2016-01" db="EMBL/GenBank/DDBJ databases">
        <title>High potential of lignocellulose degradation of a new Verrucomicrobia species.</title>
        <authorList>
            <person name="Wang Y."/>
            <person name="Shi Y."/>
            <person name="Qiu Z."/>
            <person name="Liu S."/>
            <person name="Yang H."/>
        </authorList>
    </citation>
    <scope>NUCLEOTIDE SEQUENCE [LARGE SCALE GENOMIC DNA]</scope>
    <source>
        <strain evidence="3 4">TSB47</strain>
    </source>
</reference>
<dbReference type="Gene3D" id="3.40.50.720">
    <property type="entry name" value="NAD(P)-binding Rossmann-like Domain"/>
    <property type="match status" value="1"/>
</dbReference>
<dbReference type="Pfam" id="PF22725">
    <property type="entry name" value="GFO_IDH_MocA_C3"/>
    <property type="match status" value="1"/>
</dbReference>
<proteinExistence type="predicted"/>
<keyword evidence="4" id="KW-1185">Reference proteome</keyword>